<dbReference type="RefSeq" id="WP_074771617.1">
    <property type="nucleotide sequence ID" value="NZ_FNKP01000003.1"/>
</dbReference>
<evidence type="ECO:0000256" key="1">
    <source>
        <dbReference type="SAM" id="SignalP"/>
    </source>
</evidence>
<accession>A0A1H1JHL6</accession>
<name>A0A1H1JHL6_9BURK</name>
<dbReference type="AlphaFoldDB" id="A0A1H1JHL6"/>
<protein>
    <recommendedName>
        <fullName evidence="4">Lipoprotein</fullName>
    </recommendedName>
</protein>
<dbReference type="OrthoDB" id="3078195at2"/>
<reference evidence="3" key="1">
    <citation type="submission" date="2016-10" db="EMBL/GenBank/DDBJ databases">
        <authorList>
            <person name="Varghese N."/>
        </authorList>
    </citation>
    <scope>NUCLEOTIDE SEQUENCE [LARGE SCALE GENOMIC DNA]</scope>
    <source>
        <strain evidence="3">GAS106B</strain>
    </source>
</reference>
<dbReference type="EMBL" id="FNKP01000003">
    <property type="protein sequence ID" value="SDR49496.1"/>
    <property type="molecule type" value="Genomic_DNA"/>
</dbReference>
<dbReference type="Proteomes" id="UP000183487">
    <property type="component" value="Unassembled WGS sequence"/>
</dbReference>
<evidence type="ECO:0008006" key="4">
    <source>
        <dbReference type="Google" id="ProtNLM"/>
    </source>
</evidence>
<organism evidence="2 3">
    <name type="scientific">Paraburkholderia fungorum</name>
    <dbReference type="NCBI Taxonomy" id="134537"/>
    <lineage>
        <taxon>Bacteria</taxon>
        <taxon>Pseudomonadati</taxon>
        <taxon>Pseudomonadota</taxon>
        <taxon>Betaproteobacteria</taxon>
        <taxon>Burkholderiales</taxon>
        <taxon>Burkholderiaceae</taxon>
        <taxon>Paraburkholderia</taxon>
    </lineage>
</organism>
<evidence type="ECO:0000313" key="2">
    <source>
        <dbReference type="EMBL" id="SDR49496.1"/>
    </source>
</evidence>
<feature type="signal peptide" evidence="1">
    <location>
        <begin position="1"/>
        <end position="21"/>
    </location>
</feature>
<keyword evidence="3" id="KW-1185">Reference proteome</keyword>
<proteinExistence type="predicted"/>
<sequence length="384" mass="39327">MRKIKLILSAGAVAALLSACGGGNSVNSSAIPLPAGVAAVQSGYTISVFARGPSASTLPDDIVVAADGKSVFVAYQDDQDPGGKPVASGKTTGEVIQYDLSGNVLKSFSVPGHCDGLLSVDADTLWASSNEDGNPIVSVIRISTGNVSAYTYNKALMPQSGGVAGTGGLDDMVIVNGEVYATLSGEFKTAASKLTPPGANSNPFPVLAKLSIDPDGKHFDLAGDSATTTAPAYTLMGNGAATDRITGLPRALNVLDPDSLSLDPSGNVLLDDQNGHNVVIVSNLGTTSQKAAVLDRTLNGTPVKVDDTRFAPSGGKSFMLFTDNTASSLIYRVDYTNSSFPVNQAYSTSSSSTDSILALNYSIGVYTTVIKGLSGAHGMRFISN</sequence>
<dbReference type="PROSITE" id="PS51257">
    <property type="entry name" value="PROKAR_LIPOPROTEIN"/>
    <property type="match status" value="1"/>
</dbReference>
<evidence type="ECO:0000313" key="3">
    <source>
        <dbReference type="Proteomes" id="UP000183487"/>
    </source>
</evidence>
<feature type="chain" id="PRO_5010176082" description="Lipoprotein" evidence="1">
    <location>
        <begin position="22"/>
        <end position="384"/>
    </location>
</feature>
<keyword evidence="1" id="KW-0732">Signal</keyword>
<dbReference type="SUPFAM" id="SSF101898">
    <property type="entry name" value="NHL repeat"/>
    <property type="match status" value="1"/>
</dbReference>
<gene>
    <name evidence="2" type="ORF">SAMN05443245_6427</name>
</gene>